<gene>
    <name evidence="2" type="ORF">MA4_82I11.4</name>
</gene>
<accession>Q1ENW5</accession>
<name>Q1ENW5_MUSAC</name>
<keyword evidence="1" id="KW-0732">Signal</keyword>
<evidence type="ECO:0000256" key="1">
    <source>
        <dbReference type="SAM" id="SignalP"/>
    </source>
</evidence>
<feature type="chain" id="PRO_5004188888" evidence="1">
    <location>
        <begin position="17"/>
        <end position="285"/>
    </location>
</feature>
<organism evidence="2">
    <name type="scientific">Musa acuminata</name>
    <name type="common">Banana</name>
    <name type="synonym">Musa cavendishii</name>
    <dbReference type="NCBI Taxonomy" id="4641"/>
    <lineage>
        <taxon>Eukaryota</taxon>
        <taxon>Viridiplantae</taxon>
        <taxon>Streptophyta</taxon>
        <taxon>Embryophyta</taxon>
        <taxon>Tracheophyta</taxon>
        <taxon>Spermatophyta</taxon>
        <taxon>Magnoliopsida</taxon>
        <taxon>Liliopsida</taxon>
        <taxon>Zingiberales</taxon>
        <taxon>Musaceae</taxon>
        <taxon>Musa</taxon>
    </lineage>
</organism>
<reference evidence="2" key="1">
    <citation type="submission" date="2006-05" db="EMBL/GenBank/DDBJ databases">
        <authorList>
            <person name="Town C.D."/>
            <person name="Ronning C.M."/>
            <person name="Cheung F."/>
            <person name="Haas B.J."/>
            <person name="Althoff R."/>
            <person name="Arbogast T."/>
            <person name="Hine E."/>
            <person name="Piffanelli P."/>
            <person name="Tallon L.J."/>
        </authorList>
    </citation>
    <scope>NUCLEOTIDE SEQUENCE</scope>
</reference>
<protein>
    <submittedName>
        <fullName evidence="2">Uncharacterized protein</fullName>
    </submittedName>
</protein>
<dbReference type="EMBL" id="AC186955">
    <property type="protein sequence ID" value="ABF72012.1"/>
    <property type="molecule type" value="Genomic_DNA"/>
</dbReference>
<evidence type="ECO:0000313" key="2">
    <source>
        <dbReference type="EMBL" id="ABF72012.1"/>
    </source>
</evidence>
<proteinExistence type="predicted"/>
<dbReference type="AlphaFoldDB" id="Q1ENW5"/>
<feature type="signal peptide" evidence="1">
    <location>
        <begin position="1"/>
        <end position="16"/>
    </location>
</feature>
<sequence>MAVMIWMCSASRILLPQCYFVVVSEMSIFRTQYIVKEKDIVDQNIEGMRSPALHLLFGNADMKNPLLASGRSTTSLSLSLSTACMTGSYIGDNKGSKATIRLLGELALDSQLTLHCVDLTSSSCSWSANGVNKEANPVSHSHSQQQHVAWLSACKALSSSFSCLHDCFGGRRYRPNESCSFRREALVGSKDPPNLQGKGMVRKRPSLGCSQKQGIKMNLYYYQLGITFLPFRLWFDSSSLPREAIKLHVCDEHALPPSPSVLDANPSICSTDRASPMEGDHSFCF</sequence>